<dbReference type="SUPFAM" id="SSF49464">
    <property type="entry name" value="Carboxypeptidase regulatory domain-like"/>
    <property type="match status" value="1"/>
</dbReference>
<evidence type="ECO:0000256" key="9">
    <source>
        <dbReference type="ARBA" id="ARBA00023237"/>
    </source>
</evidence>
<evidence type="ECO:0000256" key="5">
    <source>
        <dbReference type="ARBA" id="ARBA00022729"/>
    </source>
</evidence>
<comment type="similarity">
    <text evidence="10 11">Belongs to the TonB-dependent receptor family.</text>
</comment>
<evidence type="ECO:0000256" key="3">
    <source>
        <dbReference type="ARBA" id="ARBA00022452"/>
    </source>
</evidence>
<sequence>MTEHSRSVFTLAGLCAALLLTLGATPAGAQESASLSGYVRDAETGETLIQASALVKGTSRGAATNSEGYYTIQDLSAGTYTVVFSYIGYQNRVEKITLSAGEARRLDVELQPAGVAGEEVVVTGEAADEEGSVSMDQVETALIKELPTAFQPDVFRTLKLLPGIKTASDYSSNLYIRGGGPGQNLILLDGTTVYNPTHFFGFFSTFNPDAIKDVELYKGAYPVEYGGRLGGVVDIRNKDGNRRETSGGLSVGLLASRAYIEGPYGGSGDSADGSYMVAVRRSTLEPVLAGLRRTGTDGIPDAFAFYDVNAKVNYDAGPDDKLSLSLYGGQDRLDLQFQTAGRFDIDYGNQTISADWTHLFGSQAFSTLQVTGSRYRSTPVANIANTEFEQTNGVDDLSVNADIEYTPGSNHTLKGGAQWSLLSFQLQESFDGSVTFDQDLRSQQAALYVQDTYKPTGDWTLKAGLRGSYFQKGSFWRLSPRLSAEYSLSPSVQLQAAYGRYHQYITLETSQLFTGFDTWLMSDEGVPPSSGDQLALGLTTQFGDGWQAEVEGYGRTMPGLFREDPFSSGTAGVPYAERFQIGDGRAYGLEALLRRETGDFTGFLSYTLGRTERRFPNINETQAGGPQYYTPKYDRTHDLTLVANYRLTRGWRLTSTFSYSTGQPYTRPERQFSTVDSPFQSATDERTVLISPFNNARLPPYHRLDIGATRSGRFFGIADYEFKIQLINAYARRNVWFYQYERQDDGSLERTEIPQIPVPIPNLSFTLTF</sequence>
<comment type="subcellular location">
    <subcellularLocation>
        <location evidence="1 10">Cell outer membrane</location>
        <topology evidence="1 10">Multi-pass membrane protein</topology>
    </subcellularLocation>
</comment>
<dbReference type="GO" id="GO:0044718">
    <property type="term" value="P:siderophore transmembrane transport"/>
    <property type="evidence" value="ECO:0007669"/>
    <property type="project" value="TreeGrafter"/>
</dbReference>
<keyword evidence="5 12" id="KW-0732">Signal</keyword>
<protein>
    <submittedName>
        <fullName evidence="15">Outer membrane receptor protein involved in Fe transport</fullName>
    </submittedName>
</protein>
<keyword evidence="4 10" id="KW-0812">Transmembrane</keyword>
<dbReference type="Pfam" id="PF00593">
    <property type="entry name" value="TonB_dep_Rec_b-barrel"/>
    <property type="match status" value="1"/>
</dbReference>
<comment type="caution">
    <text evidence="15">The sequence shown here is derived from an EMBL/GenBank/DDBJ whole genome shotgun (WGS) entry which is preliminary data.</text>
</comment>
<evidence type="ECO:0000256" key="7">
    <source>
        <dbReference type="ARBA" id="ARBA00023136"/>
    </source>
</evidence>
<keyword evidence="6 11" id="KW-0798">TonB box</keyword>
<dbReference type="InterPro" id="IPR000531">
    <property type="entry name" value="Beta-barrel_TonB"/>
</dbReference>
<evidence type="ECO:0000256" key="8">
    <source>
        <dbReference type="ARBA" id="ARBA00023170"/>
    </source>
</evidence>
<keyword evidence="3 10" id="KW-1134">Transmembrane beta strand</keyword>
<evidence type="ECO:0000256" key="10">
    <source>
        <dbReference type="PROSITE-ProRule" id="PRU01360"/>
    </source>
</evidence>
<keyword evidence="9 10" id="KW-0998">Cell outer membrane</keyword>
<dbReference type="AlphaFoldDB" id="A0A9X2PYC3"/>
<evidence type="ECO:0000256" key="6">
    <source>
        <dbReference type="ARBA" id="ARBA00023077"/>
    </source>
</evidence>
<keyword evidence="7 10" id="KW-0472">Membrane</keyword>
<dbReference type="InterPro" id="IPR037066">
    <property type="entry name" value="Plug_dom_sf"/>
</dbReference>
<gene>
    <name evidence="15" type="ORF">GGP71_002755</name>
</gene>
<organism evidence="15 16">
    <name type="scientific">Salinibacter ruber</name>
    <dbReference type="NCBI Taxonomy" id="146919"/>
    <lineage>
        <taxon>Bacteria</taxon>
        <taxon>Pseudomonadati</taxon>
        <taxon>Rhodothermota</taxon>
        <taxon>Rhodothermia</taxon>
        <taxon>Rhodothermales</taxon>
        <taxon>Salinibacteraceae</taxon>
        <taxon>Salinibacter</taxon>
    </lineage>
</organism>
<reference evidence="15" key="1">
    <citation type="submission" date="2022-08" db="EMBL/GenBank/DDBJ databases">
        <title>Genomic Encyclopedia of Type Strains, Phase V (KMG-V): Genome sequencing to study the core and pangenomes of soil and plant-associated prokaryotes.</title>
        <authorList>
            <person name="Whitman W."/>
        </authorList>
    </citation>
    <scope>NUCLEOTIDE SEQUENCE</scope>
    <source>
        <strain evidence="15">0</strain>
    </source>
</reference>
<proteinExistence type="inferred from homology"/>
<dbReference type="Gene3D" id="2.60.40.1120">
    <property type="entry name" value="Carboxypeptidase-like, regulatory domain"/>
    <property type="match status" value="1"/>
</dbReference>
<dbReference type="GO" id="GO:0009279">
    <property type="term" value="C:cell outer membrane"/>
    <property type="evidence" value="ECO:0007669"/>
    <property type="project" value="UniProtKB-SubCell"/>
</dbReference>
<dbReference type="GO" id="GO:0015344">
    <property type="term" value="F:siderophore uptake transmembrane transporter activity"/>
    <property type="evidence" value="ECO:0007669"/>
    <property type="project" value="TreeGrafter"/>
</dbReference>
<dbReference type="Gene3D" id="2.40.170.20">
    <property type="entry name" value="TonB-dependent receptor, beta-barrel domain"/>
    <property type="match status" value="1"/>
</dbReference>
<dbReference type="Pfam" id="PF07715">
    <property type="entry name" value="Plug"/>
    <property type="match status" value="1"/>
</dbReference>
<dbReference type="PANTHER" id="PTHR30069:SF29">
    <property type="entry name" value="HEMOGLOBIN AND HEMOGLOBIN-HAPTOGLOBIN-BINDING PROTEIN 1-RELATED"/>
    <property type="match status" value="1"/>
</dbReference>
<accession>A0A9X2PYC3</accession>
<dbReference type="EMBL" id="JANUAU010000009">
    <property type="protein sequence ID" value="MCS3678814.1"/>
    <property type="molecule type" value="Genomic_DNA"/>
</dbReference>
<dbReference type="PANTHER" id="PTHR30069">
    <property type="entry name" value="TONB-DEPENDENT OUTER MEMBRANE RECEPTOR"/>
    <property type="match status" value="1"/>
</dbReference>
<dbReference type="InterPro" id="IPR039426">
    <property type="entry name" value="TonB-dep_rcpt-like"/>
</dbReference>
<dbReference type="InterPro" id="IPR036942">
    <property type="entry name" value="Beta-barrel_TonB_sf"/>
</dbReference>
<keyword evidence="8 15" id="KW-0675">Receptor</keyword>
<dbReference type="InterPro" id="IPR008969">
    <property type="entry name" value="CarboxyPept-like_regulatory"/>
</dbReference>
<evidence type="ECO:0000256" key="12">
    <source>
        <dbReference type="SAM" id="SignalP"/>
    </source>
</evidence>
<dbReference type="RefSeq" id="WP_259080845.1">
    <property type="nucleotide sequence ID" value="NZ_JANUAU010000009.1"/>
</dbReference>
<feature type="chain" id="PRO_5040827447" evidence="12">
    <location>
        <begin position="30"/>
        <end position="769"/>
    </location>
</feature>
<evidence type="ECO:0000256" key="2">
    <source>
        <dbReference type="ARBA" id="ARBA00022448"/>
    </source>
</evidence>
<feature type="domain" description="TonB-dependent receptor plug" evidence="14">
    <location>
        <begin position="153"/>
        <end position="232"/>
    </location>
</feature>
<dbReference type="InterPro" id="IPR012910">
    <property type="entry name" value="Plug_dom"/>
</dbReference>
<dbReference type="PROSITE" id="PS52016">
    <property type="entry name" value="TONB_DEPENDENT_REC_3"/>
    <property type="match status" value="1"/>
</dbReference>
<dbReference type="Proteomes" id="UP001155027">
    <property type="component" value="Unassembled WGS sequence"/>
</dbReference>
<feature type="domain" description="TonB-dependent receptor-like beta-barrel" evidence="13">
    <location>
        <begin position="312"/>
        <end position="708"/>
    </location>
</feature>
<evidence type="ECO:0000259" key="13">
    <source>
        <dbReference type="Pfam" id="PF00593"/>
    </source>
</evidence>
<name>A0A9X2PYC3_9BACT</name>
<dbReference type="Gene3D" id="2.170.130.10">
    <property type="entry name" value="TonB-dependent receptor, plug domain"/>
    <property type="match status" value="1"/>
</dbReference>
<dbReference type="SUPFAM" id="SSF56935">
    <property type="entry name" value="Porins"/>
    <property type="match status" value="1"/>
</dbReference>
<dbReference type="Pfam" id="PF13715">
    <property type="entry name" value="CarbopepD_reg_2"/>
    <property type="match status" value="1"/>
</dbReference>
<evidence type="ECO:0000256" key="11">
    <source>
        <dbReference type="RuleBase" id="RU003357"/>
    </source>
</evidence>
<evidence type="ECO:0000259" key="14">
    <source>
        <dbReference type="Pfam" id="PF07715"/>
    </source>
</evidence>
<evidence type="ECO:0000313" key="16">
    <source>
        <dbReference type="Proteomes" id="UP001155027"/>
    </source>
</evidence>
<evidence type="ECO:0000256" key="4">
    <source>
        <dbReference type="ARBA" id="ARBA00022692"/>
    </source>
</evidence>
<feature type="signal peptide" evidence="12">
    <location>
        <begin position="1"/>
        <end position="29"/>
    </location>
</feature>
<evidence type="ECO:0000256" key="1">
    <source>
        <dbReference type="ARBA" id="ARBA00004571"/>
    </source>
</evidence>
<keyword evidence="2 10" id="KW-0813">Transport</keyword>
<evidence type="ECO:0000313" key="15">
    <source>
        <dbReference type="EMBL" id="MCS3678814.1"/>
    </source>
</evidence>